<dbReference type="AlphaFoldDB" id="A0A9P7FF27"/>
<comment type="caution">
    <text evidence="2">The sequence shown here is derived from an EMBL/GenBank/DDBJ whole genome shotgun (WGS) entry which is preliminary data.</text>
</comment>
<evidence type="ECO:0000313" key="2">
    <source>
        <dbReference type="EMBL" id="KAG2113830.1"/>
    </source>
</evidence>
<evidence type="ECO:0000313" key="3">
    <source>
        <dbReference type="Proteomes" id="UP000823399"/>
    </source>
</evidence>
<gene>
    <name evidence="2" type="ORF">F5147DRAFT_570798</name>
</gene>
<accession>A0A9P7FF27</accession>
<sequence length="223" mass="25976">GRSLYNDEKGIKFTVLFTPLQPFDPKRRRNAKPTTITKIVYVHEDMSMKDMIIKVLDTIKRRNLLQTSWLYAGSRLEGSDSLTFTYTVYRSQNKDVSLDNEDDYLELCTQVQSARKAEVTLKLAEQKVVTGNNLTEDEQDDDEENENPRKKRKQHVPSMEEIAQDQHIVSLQNKYRCEDRSCPYDLCYPSGPTAKHVHLTHKHLRTWAAAMARGLNVLFRHIY</sequence>
<protein>
    <submittedName>
        <fullName evidence="2">Uncharacterized protein</fullName>
    </submittedName>
</protein>
<feature type="compositionally biased region" description="Acidic residues" evidence="1">
    <location>
        <begin position="135"/>
        <end position="145"/>
    </location>
</feature>
<feature type="non-terminal residue" evidence="2">
    <location>
        <position position="1"/>
    </location>
</feature>
<keyword evidence="3" id="KW-1185">Reference proteome</keyword>
<feature type="region of interest" description="Disordered" evidence="1">
    <location>
        <begin position="131"/>
        <end position="159"/>
    </location>
</feature>
<proteinExistence type="predicted"/>
<dbReference type="OrthoDB" id="3269111at2759"/>
<evidence type="ECO:0000256" key="1">
    <source>
        <dbReference type="SAM" id="MobiDB-lite"/>
    </source>
</evidence>
<name>A0A9P7FF27_9AGAM</name>
<organism evidence="2 3">
    <name type="scientific">Suillus discolor</name>
    <dbReference type="NCBI Taxonomy" id="1912936"/>
    <lineage>
        <taxon>Eukaryota</taxon>
        <taxon>Fungi</taxon>
        <taxon>Dikarya</taxon>
        <taxon>Basidiomycota</taxon>
        <taxon>Agaricomycotina</taxon>
        <taxon>Agaricomycetes</taxon>
        <taxon>Agaricomycetidae</taxon>
        <taxon>Boletales</taxon>
        <taxon>Suillineae</taxon>
        <taxon>Suillaceae</taxon>
        <taxon>Suillus</taxon>
    </lineage>
</organism>
<dbReference type="EMBL" id="JABBWM010000011">
    <property type="protein sequence ID" value="KAG2113830.1"/>
    <property type="molecule type" value="Genomic_DNA"/>
</dbReference>
<dbReference type="GeneID" id="64693270"/>
<dbReference type="Proteomes" id="UP000823399">
    <property type="component" value="Unassembled WGS sequence"/>
</dbReference>
<reference evidence="2" key="1">
    <citation type="journal article" date="2020" name="New Phytol.">
        <title>Comparative genomics reveals dynamic genome evolution in host specialist ectomycorrhizal fungi.</title>
        <authorList>
            <person name="Lofgren L.A."/>
            <person name="Nguyen N.H."/>
            <person name="Vilgalys R."/>
            <person name="Ruytinx J."/>
            <person name="Liao H.L."/>
            <person name="Branco S."/>
            <person name="Kuo A."/>
            <person name="LaButti K."/>
            <person name="Lipzen A."/>
            <person name="Andreopoulos W."/>
            <person name="Pangilinan J."/>
            <person name="Riley R."/>
            <person name="Hundley H."/>
            <person name="Na H."/>
            <person name="Barry K."/>
            <person name="Grigoriev I.V."/>
            <person name="Stajich J.E."/>
            <person name="Kennedy P.G."/>
        </authorList>
    </citation>
    <scope>NUCLEOTIDE SEQUENCE</scope>
    <source>
        <strain evidence="2">FC423</strain>
    </source>
</reference>
<dbReference type="RefSeq" id="XP_041296124.1">
    <property type="nucleotide sequence ID" value="XM_041431011.1"/>
</dbReference>